<dbReference type="Pfam" id="PF13865">
    <property type="entry name" value="FoP_duplication"/>
    <property type="match status" value="1"/>
</dbReference>
<proteinExistence type="predicted"/>
<dbReference type="InterPro" id="IPR012677">
    <property type="entry name" value="Nucleotide-bd_a/b_plait_sf"/>
</dbReference>
<dbReference type="SMART" id="SM00360">
    <property type="entry name" value="RRM"/>
    <property type="match status" value="1"/>
</dbReference>
<dbReference type="GO" id="GO:0016973">
    <property type="term" value="P:poly(A)+ mRNA export from nucleus"/>
    <property type="evidence" value="ECO:0007669"/>
    <property type="project" value="EnsemblFungi"/>
</dbReference>
<dbReference type="OrthoDB" id="1099063at2759"/>
<evidence type="ECO:0000313" key="5">
    <source>
        <dbReference type="EMBL" id="CCE92837.1"/>
    </source>
</evidence>
<dbReference type="AlphaFoldDB" id="G8ZW43"/>
<dbReference type="EMBL" id="HE616747">
    <property type="protein sequence ID" value="CCE92837.1"/>
    <property type="molecule type" value="Genomic_DNA"/>
</dbReference>
<dbReference type="GO" id="GO:0003723">
    <property type="term" value="F:RNA binding"/>
    <property type="evidence" value="ECO:0007669"/>
    <property type="project" value="UniProtKB-UniRule"/>
</dbReference>
<dbReference type="InterPro" id="IPR025715">
    <property type="entry name" value="FoP_C"/>
</dbReference>
<dbReference type="Pfam" id="PF00076">
    <property type="entry name" value="RRM_1"/>
    <property type="match status" value="1"/>
</dbReference>
<dbReference type="PROSITE" id="PS50102">
    <property type="entry name" value="RRM"/>
    <property type="match status" value="1"/>
</dbReference>
<dbReference type="GeneID" id="11501053"/>
<reference evidence="5 6" key="1">
    <citation type="journal article" date="2011" name="Proc. Natl. Acad. Sci. U.S.A.">
        <title>Evolutionary erosion of yeast sex chromosomes by mating-type switching accidents.</title>
        <authorList>
            <person name="Gordon J.L."/>
            <person name="Armisen D."/>
            <person name="Proux-Wera E."/>
            <person name="Oheigeartaigh S.S."/>
            <person name="Byrne K.P."/>
            <person name="Wolfe K.H."/>
        </authorList>
    </citation>
    <scope>NUCLEOTIDE SEQUENCE [LARGE SCALE GENOMIC DNA]</scope>
    <source>
        <strain evidence="6">ATCC 10662 / CBS 1146 / NBRC 0425 / NCYC 2629 / NRRL Y-866</strain>
    </source>
</reference>
<feature type="region of interest" description="Disordered" evidence="3">
    <location>
        <begin position="94"/>
        <end position="148"/>
    </location>
</feature>
<dbReference type="HOGENOM" id="CLU_111217_0_0_1"/>
<evidence type="ECO:0000256" key="1">
    <source>
        <dbReference type="ARBA" id="ARBA00022884"/>
    </source>
</evidence>
<feature type="region of interest" description="Disordered" evidence="3">
    <location>
        <begin position="1"/>
        <end position="23"/>
    </location>
</feature>
<dbReference type="SUPFAM" id="SSF54928">
    <property type="entry name" value="RNA-binding domain, RBD"/>
    <property type="match status" value="1"/>
</dbReference>
<name>G8ZW43_TORDE</name>
<protein>
    <recommendedName>
        <fullName evidence="4">RRM domain-containing protein</fullName>
    </recommendedName>
</protein>
<gene>
    <name evidence="5" type="primary">TDEL0F00260</name>
    <name evidence="5" type="ORF">TDEL_0F00260</name>
</gene>
<dbReference type="Proteomes" id="UP000005627">
    <property type="component" value="Chromosome 6"/>
</dbReference>
<dbReference type="KEGG" id="tdl:TDEL_0F00260"/>
<dbReference type="eggNOG" id="ENOG502S444">
    <property type="taxonomic scope" value="Eukaryota"/>
</dbReference>
<evidence type="ECO:0000256" key="2">
    <source>
        <dbReference type="PROSITE-ProRule" id="PRU00176"/>
    </source>
</evidence>
<dbReference type="InterPro" id="IPR000504">
    <property type="entry name" value="RRM_dom"/>
</dbReference>
<evidence type="ECO:0000256" key="3">
    <source>
        <dbReference type="SAM" id="MobiDB-lite"/>
    </source>
</evidence>
<dbReference type="GO" id="GO:0005634">
    <property type="term" value="C:nucleus"/>
    <property type="evidence" value="ECO:0007669"/>
    <property type="project" value="EnsemblFungi"/>
</dbReference>
<keyword evidence="1 2" id="KW-0694">RNA-binding</keyword>
<keyword evidence="6" id="KW-1185">Reference proteome</keyword>
<dbReference type="Gene3D" id="3.30.70.330">
    <property type="match status" value="1"/>
</dbReference>
<dbReference type="RefSeq" id="XP_003682048.1">
    <property type="nucleotide sequence ID" value="XM_003682000.1"/>
</dbReference>
<evidence type="ECO:0000313" key="6">
    <source>
        <dbReference type="Proteomes" id="UP000005627"/>
    </source>
</evidence>
<dbReference type="InterPro" id="IPR035979">
    <property type="entry name" value="RBD_domain_sf"/>
</dbReference>
<dbReference type="STRING" id="1076872.G8ZW43"/>
<dbReference type="FunCoup" id="G8ZW43">
    <property type="interactions" value="216"/>
</dbReference>
<feature type="compositionally biased region" description="Basic and acidic residues" evidence="3">
    <location>
        <begin position="8"/>
        <end position="18"/>
    </location>
</feature>
<sequence>MNIGGEFRGNRQRREPSRPAKKRVKFENIPLDVSDYTLEDMVQEFGTPVYSNFYDTKESRTAVFEFEDSSVLQKIVEKYNDTELNGGKLKVEIYDSNGSQDRRHRRGDNRGSGGSHYAVGKKRGKAKEQVKPTTVQDLNAELEEYMNS</sequence>
<organism evidence="5 6">
    <name type="scientific">Torulaspora delbrueckii</name>
    <name type="common">Yeast</name>
    <name type="synonym">Candida colliculosa</name>
    <dbReference type="NCBI Taxonomy" id="4950"/>
    <lineage>
        <taxon>Eukaryota</taxon>
        <taxon>Fungi</taxon>
        <taxon>Dikarya</taxon>
        <taxon>Ascomycota</taxon>
        <taxon>Saccharomycotina</taxon>
        <taxon>Saccharomycetes</taxon>
        <taxon>Saccharomycetales</taxon>
        <taxon>Saccharomycetaceae</taxon>
        <taxon>Torulaspora</taxon>
    </lineage>
</organism>
<dbReference type="InParanoid" id="G8ZW43"/>
<feature type="domain" description="RRM" evidence="4">
    <location>
        <begin position="22"/>
        <end position="96"/>
    </location>
</feature>
<evidence type="ECO:0000259" key="4">
    <source>
        <dbReference type="PROSITE" id="PS50102"/>
    </source>
</evidence>
<accession>G8ZW43</accession>